<dbReference type="GO" id="GO:0016740">
    <property type="term" value="F:transferase activity"/>
    <property type="evidence" value="ECO:0007669"/>
    <property type="project" value="UniProtKB-KW"/>
</dbReference>
<dbReference type="Gene3D" id="3.40.50.2000">
    <property type="entry name" value="Glycogen Phosphorylase B"/>
    <property type="match status" value="1"/>
</dbReference>
<dbReference type="RefSeq" id="WP_189566799.1">
    <property type="nucleotide sequence ID" value="NZ_BMXI01000001.1"/>
</dbReference>
<reference evidence="1" key="1">
    <citation type="journal article" date="2014" name="Int. J. Syst. Evol. Microbiol.">
        <title>Complete genome sequence of Corynebacterium casei LMG S-19264T (=DSM 44701T), isolated from a smear-ripened cheese.</title>
        <authorList>
            <consortium name="US DOE Joint Genome Institute (JGI-PGF)"/>
            <person name="Walter F."/>
            <person name="Albersmeier A."/>
            <person name="Kalinowski J."/>
            <person name="Ruckert C."/>
        </authorList>
    </citation>
    <scope>NUCLEOTIDE SEQUENCE</scope>
    <source>
        <strain evidence="1">KCTC 12988</strain>
    </source>
</reference>
<keyword evidence="1" id="KW-0808">Transferase</keyword>
<evidence type="ECO:0000313" key="2">
    <source>
        <dbReference type="Proteomes" id="UP000644507"/>
    </source>
</evidence>
<evidence type="ECO:0000313" key="1">
    <source>
        <dbReference type="EMBL" id="GHC41948.1"/>
    </source>
</evidence>
<dbReference type="CDD" id="cd03801">
    <property type="entry name" value="GT4_PimA-like"/>
    <property type="match status" value="1"/>
</dbReference>
<reference evidence="1" key="2">
    <citation type="submission" date="2020-09" db="EMBL/GenBank/DDBJ databases">
        <authorList>
            <person name="Sun Q."/>
            <person name="Kim S."/>
        </authorList>
    </citation>
    <scope>NUCLEOTIDE SEQUENCE</scope>
    <source>
        <strain evidence="1">KCTC 12988</strain>
    </source>
</reference>
<keyword evidence="2" id="KW-1185">Reference proteome</keyword>
<gene>
    <name evidence="1" type="ORF">GCM10007100_03600</name>
</gene>
<proteinExistence type="predicted"/>
<organism evidence="1 2">
    <name type="scientific">Roseibacillus persicicus</name>
    <dbReference type="NCBI Taxonomy" id="454148"/>
    <lineage>
        <taxon>Bacteria</taxon>
        <taxon>Pseudomonadati</taxon>
        <taxon>Verrucomicrobiota</taxon>
        <taxon>Verrucomicrobiia</taxon>
        <taxon>Verrucomicrobiales</taxon>
        <taxon>Verrucomicrobiaceae</taxon>
        <taxon>Roseibacillus</taxon>
    </lineage>
</organism>
<accession>A0A918TF23</accession>
<name>A0A918TF23_9BACT</name>
<dbReference type="AlphaFoldDB" id="A0A918TF23"/>
<dbReference type="EMBL" id="BMXI01000001">
    <property type="protein sequence ID" value="GHC41948.1"/>
    <property type="molecule type" value="Genomic_DNA"/>
</dbReference>
<comment type="caution">
    <text evidence="1">The sequence shown here is derived from an EMBL/GenBank/DDBJ whole genome shotgun (WGS) entry which is preliminary data.</text>
</comment>
<dbReference type="Pfam" id="PF13692">
    <property type="entry name" value="Glyco_trans_1_4"/>
    <property type="match status" value="1"/>
</dbReference>
<sequence>MNNTARTLLVIGYVWPEPNSSAAGGHLLSLMRLFQSNGWQIHFASPAARGEHECDLTEEGISSSEIALNCSSFDTFVAELNPTAVLFDRFMMEEQFGWRVEQACPAALRILDMEDFHSLRQARHEAVKKGQNYREADLFTEKAQREVAAIFRCDLSLVISEFERDLLVSSYQVPEELLVWCPFLLEPFTGRTPAYSEREHLISIGNFRHAPNWDAVLWLKREIWPKIRRELSEVELHVYGAYPPPKAMQLHQPREGFLIKGWAEDSRAVMARARLCVAPLRFGAGLKGKLTEAMLCGTPSVTTPVGAEGIQGSLPWPGALAEEPKEFARQVVALYRDEREWQLRQTCGYELLEQRFHREKIGRRVLEQVESCLRNLQSHRRRNFIGQMLQHQTMKATQYMSQWIEAKNRQK</sequence>
<dbReference type="SUPFAM" id="SSF53756">
    <property type="entry name" value="UDP-Glycosyltransferase/glycogen phosphorylase"/>
    <property type="match status" value="1"/>
</dbReference>
<dbReference type="Proteomes" id="UP000644507">
    <property type="component" value="Unassembled WGS sequence"/>
</dbReference>
<protein>
    <submittedName>
        <fullName evidence="1">Glycosyl transferase</fullName>
    </submittedName>
</protein>